<comment type="caution">
    <text evidence="1">The sequence shown here is derived from an EMBL/GenBank/DDBJ whole genome shotgun (WGS) entry which is preliminary data.</text>
</comment>
<dbReference type="EMBL" id="JAVYJV010000001">
    <property type="protein sequence ID" value="KAK4379534.1"/>
    <property type="molecule type" value="Genomic_DNA"/>
</dbReference>
<organism evidence="1 2">
    <name type="scientific">Anisodus tanguticus</name>
    <dbReference type="NCBI Taxonomy" id="243964"/>
    <lineage>
        <taxon>Eukaryota</taxon>
        <taxon>Viridiplantae</taxon>
        <taxon>Streptophyta</taxon>
        <taxon>Embryophyta</taxon>
        <taxon>Tracheophyta</taxon>
        <taxon>Spermatophyta</taxon>
        <taxon>Magnoliopsida</taxon>
        <taxon>eudicotyledons</taxon>
        <taxon>Gunneridae</taxon>
        <taxon>Pentapetalae</taxon>
        <taxon>asterids</taxon>
        <taxon>lamiids</taxon>
        <taxon>Solanales</taxon>
        <taxon>Solanaceae</taxon>
        <taxon>Solanoideae</taxon>
        <taxon>Hyoscyameae</taxon>
        <taxon>Anisodus</taxon>
    </lineage>
</organism>
<dbReference type="AlphaFoldDB" id="A0AAE1T0T6"/>
<proteinExistence type="predicted"/>
<reference evidence="1" key="1">
    <citation type="submission" date="2023-12" db="EMBL/GenBank/DDBJ databases">
        <title>Genome assembly of Anisodus tanguticus.</title>
        <authorList>
            <person name="Wang Y.-J."/>
        </authorList>
    </citation>
    <scope>NUCLEOTIDE SEQUENCE</scope>
    <source>
        <strain evidence="1">KB-2021</strain>
        <tissue evidence="1">Leaf</tissue>
    </source>
</reference>
<dbReference type="PANTHER" id="PTHR34222">
    <property type="entry name" value="GAG_PRE-INTEGRS DOMAIN-CONTAINING PROTEIN"/>
    <property type="match status" value="1"/>
</dbReference>
<dbReference type="PANTHER" id="PTHR34222:SF99">
    <property type="entry name" value="PROTEIN, PUTATIVE-RELATED"/>
    <property type="match status" value="1"/>
</dbReference>
<accession>A0AAE1T0T6</accession>
<protein>
    <submittedName>
        <fullName evidence="1">Uncharacterized protein</fullName>
    </submittedName>
</protein>
<evidence type="ECO:0000313" key="2">
    <source>
        <dbReference type="Proteomes" id="UP001291623"/>
    </source>
</evidence>
<gene>
    <name evidence="1" type="ORF">RND71_001396</name>
</gene>
<sequence>MNKAEQDRRLIQFLLGLNEVYTVIRRGILMMNLSPTMAQAFSILIQEKKQMEVKLNNHLNLASTSLSASVASSNANVAGSSFKTNYSQHQST</sequence>
<dbReference type="Proteomes" id="UP001291623">
    <property type="component" value="Unassembled WGS sequence"/>
</dbReference>
<evidence type="ECO:0000313" key="1">
    <source>
        <dbReference type="EMBL" id="KAK4379534.1"/>
    </source>
</evidence>
<name>A0AAE1T0T6_9SOLA</name>
<keyword evidence="2" id="KW-1185">Reference proteome</keyword>